<protein>
    <submittedName>
        <fullName evidence="2">Uncharacterized protein</fullName>
    </submittedName>
</protein>
<proteinExistence type="predicted"/>
<dbReference type="Proteomes" id="UP001190926">
    <property type="component" value="Unassembled WGS sequence"/>
</dbReference>
<evidence type="ECO:0000256" key="1">
    <source>
        <dbReference type="SAM" id="MobiDB-lite"/>
    </source>
</evidence>
<name>A0AAD4INW0_PERFH</name>
<feature type="compositionally biased region" description="Basic and acidic residues" evidence="1">
    <location>
        <begin position="23"/>
        <end position="40"/>
    </location>
</feature>
<gene>
    <name evidence="2" type="ORF">C2S53_005904</name>
</gene>
<reference evidence="2 3" key="1">
    <citation type="journal article" date="2021" name="Nat. Commun.">
        <title>Incipient diploidization of the medicinal plant Perilla within 10,000 years.</title>
        <authorList>
            <person name="Zhang Y."/>
            <person name="Shen Q."/>
            <person name="Leng L."/>
            <person name="Zhang D."/>
            <person name="Chen S."/>
            <person name="Shi Y."/>
            <person name="Ning Z."/>
            <person name="Chen S."/>
        </authorList>
    </citation>
    <scope>NUCLEOTIDE SEQUENCE [LARGE SCALE GENOMIC DNA]</scope>
    <source>
        <strain evidence="3">cv. PC099</strain>
    </source>
</reference>
<dbReference type="AlphaFoldDB" id="A0AAD4INW0"/>
<keyword evidence="3" id="KW-1185">Reference proteome</keyword>
<sequence>MDSRKPHYNISMSRRTRKPHQHLSMEKEQSFEERENELMMRRENQKSLKQLIEGRCSLAQHFREEEEIKHQSLVVRPPDHLDGDERLRLKRSMMRNYAQVLSHLLKVKQESYFRSWRKSAISFKLINHK</sequence>
<evidence type="ECO:0000313" key="3">
    <source>
        <dbReference type="Proteomes" id="UP001190926"/>
    </source>
</evidence>
<feature type="region of interest" description="Disordered" evidence="1">
    <location>
        <begin position="1"/>
        <end position="40"/>
    </location>
</feature>
<evidence type="ECO:0000313" key="2">
    <source>
        <dbReference type="EMBL" id="KAH6756037.1"/>
    </source>
</evidence>
<accession>A0AAD4INW0</accession>
<organism evidence="2 3">
    <name type="scientific">Perilla frutescens var. hirtella</name>
    <name type="common">Perilla citriodora</name>
    <name type="synonym">Perilla setoyensis</name>
    <dbReference type="NCBI Taxonomy" id="608512"/>
    <lineage>
        <taxon>Eukaryota</taxon>
        <taxon>Viridiplantae</taxon>
        <taxon>Streptophyta</taxon>
        <taxon>Embryophyta</taxon>
        <taxon>Tracheophyta</taxon>
        <taxon>Spermatophyta</taxon>
        <taxon>Magnoliopsida</taxon>
        <taxon>eudicotyledons</taxon>
        <taxon>Gunneridae</taxon>
        <taxon>Pentapetalae</taxon>
        <taxon>asterids</taxon>
        <taxon>lamiids</taxon>
        <taxon>Lamiales</taxon>
        <taxon>Lamiaceae</taxon>
        <taxon>Nepetoideae</taxon>
        <taxon>Elsholtzieae</taxon>
        <taxon>Perilla</taxon>
    </lineage>
</organism>
<comment type="caution">
    <text evidence="2">The sequence shown here is derived from an EMBL/GenBank/DDBJ whole genome shotgun (WGS) entry which is preliminary data.</text>
</comment>
<dbReference type="EMBL" id="SDAM02029572">
    <property type="protein sequence ID" value="KAH6756037.1"/>
    <property type="molecule type" value="Genomic_DNA"/>
</dbReference>